<dbReference type="InterPro" id="IPR002514">
    <property type="entry name" value="Transposase_8"/>
</dbReference>
<dbReference type="SUPFAM" id="SSF46689">
    <property type="entry name" value="Homeodomain-like"/>
    <property type="match status" value="1"/>
</dbReference>
<organism evidence="1 2">
    <name type="scientific">Nonomuraea purpurea</name>
    <dbReference type="NCBI Taxonomy" id="1849276"/>
    <lineage>
        <taxon>Bacteria</taxon>
        <taxon>Bacillati</taxon>
        <taxon>Actinomycetota</taxon>
        <taxon>Actinomycetes</taxon>
        <taxon>Streptosporangiales</taxon>
        <taxon>Streptosporangiaceae</taxon>
        <taxon>Nonomuraea</taxon>
    </lineage>
</organism>
<sequence length="62" mass="6665">MKSYPPEFKVDAVALYLSDPARTYASVARDLGITARAKPRRPGQTLCVSSGTGQAGMRFCSL</sequence>
<dbReference type="Pfam" id="PF01527">
    <property type="entry name" value="HTH_Tnp_1"/>
    <property type="match status" value="1"/>
</dbReference>
<name>A0ABV8GST2_9ACTN</name>
<keyword evidence="2" id="KW-1185">Reference proteome</keyword>
<evidence type="ECO:0000313" key="2">
    <source>
        <dbReference type="Proteomes" id="UP001595851"/>
    </source>
</evidence>
<dbReference type="EMBL" id="JBHSBI010000042">
    <property type="protein sequence ID" value="MFC4015284.1"/>
    <property type="molecule type" value="Genomic_DNA"/>
</dbReference>
<proteinExistence type="predicted"/>
<accession>A0ABV8GST2</accession>
<evidence type="ECO:0000313" key="1">
    <source>
        <dbReference type="EMBL" id="MFC4015284.1"/>
    </source>
</evidence>
<dbReference type="RefSeq" id="WP_379535118.1">
    <property type="nucleotide sequence ID" value="NZ_JBHSBI010000042.1"/>
</dbReference>
<reference evidence="2" key="1">
    <citation type="journal article" date="2019" name="Int. J. Syst. Evol. Microbiol.">
        <title>The Global Catalogue of Microorganisms (GCM) 10K type strain sequencing project: providing services to taxonomists for standard genome sequencing and annotation.</title>
        <authorList>
            <consortium name="The Broad Institute Genomics Platform"/>
            <consortium name="The Broad Institute Genome Sequencing Center for Infectious Disease"/>
            <person name="Wu L."/>
            <person name="Ma J."/>
        </authorList>
    </citation>
    <scope>NUCLEOTIDE SEQUENCE [LARGE SCALE GENOMIC DNA]</scope>
    <source>
        <strain evidence="2">TBRC 1276</strain>
    </source>
</reference>
<dbReference type="Proteomes" id="UP001595851">
    <property type="component" value="Unassembled WGS sequence"/>
</dbReference>
<dbReference type="Gene3D" id="1.10.10.60">
    <property type="entry name" value="Homeodomain-like"/>
    <property type="match status" value="1"/>
</dbReference>
<gene>
    <name evidence="1" type="ORF">ACFOY2_49290</name>
</gene>
<protein>
    <submittedName>
        <fullName evidence="1">Transposase</fullName>
    </submittedName>
</protein>
<dbReference type="InterPro" id="IPR009057">
    <property type="entry name" value="Homeodomain-like_sf"/>
</dbReference>
<comment type="caution">
    <text evidence="1">The sequence shown here is derived from an EMBL/GenBank/DDBJ whole genome shotgun (WGS) entry which is preliminary data.</text>
</comment>